<evidence type="ECO:0000313" key="2">
    <source>
        <dbReference type="EMBL" id="AOP52233.1"/>
    </source>
</evidence>
<name>A0A1D7VZR9_BREAU</name>
<dbReference type="KEGG" id="blin:BLSMQ_0519"/>
<dbReference type="EMBL" id="VLTK01000024">
    <property type="protein sequence ID" value="TSI11909.1"/>
    <property type="molecule type" value="Genomic_DNA"/>
</dbReference>
<keyword evidence="1" id="KW-1133">Transmembrane helix</keyword>
<protein>
    <submittedName>
        <fullName evidence="2">Uncharacterized protein</fullName>
    </submittedName>
</protein>
<dbReference type="OrthoDB" id="9815586at2"/>
<dbReference type="Proteomes" id="UP000316406">
    <property type="component" value="Unassembled WGS sequence"/>
</dbReference>
<evidence type="ECO:0000256" key="1">
    <source>
        <dbReference type="SAM" id="Phobius"/>
    </source>
</evidence>
<dbReference type="PATRIC" id="fig|1703.10.peg.534"/>
<organism evidence="2 4">
    <name type="scientific">Brevibacterium aurantiacum</name>
    <dbReference type="NCBI Taxonomy" id="273384"/>
    <lineage>
        <taxon>Bacteria</taxon>
        <taxon>Bacillati</taxon>
        <taxon>Actinomycetota</taxon>
        <taxon>Actinomycetes</taxon>
        <taxon>Micrococcales</taxon>
        <taxon>Brevibacteriaceae</taxon>
        <taxon>Brevibacterium</taxon>
    </lineage>
</organism>
<reference evidence="2" key="1">
    <citation type="submission" date="2016-09" db="EMBL/GenBank/DDBJ databases">
        <title>Complete Genome Sequence of Brevibacterium aurantiacum SMQ-1335.</title>
        <authorList>
            <person name="de Melo A.G."/>
            <person name="Labrie S.J."/>
            <person name="Dumaresq J."/>
            <person name="Roberts R.J."/>
            <person name="Tremblay D.M."/>
            <person name="Moineau S."/>
        </authorList>
    </citation>
    <scope>NUCLEOTIDE SEQUENCE</scope>
    <source>
        <strain evidence="2">SMQ-1335</strain>
    </source>
</reference>
<reference evidence="3 5" key="3">
    <citation type="submission" date="2019-07" db="EMBL/GenBank/DDBJ databases">
        <title>Draft genome sequence of Brevibacterium aurantiacum XU54 isolated from Xinjiang China.</title>
        <authorList>
            <person name="Xu X."/>
        </authorList>
    </citation>
    <scope>NUCLEOTIDE SEQUENCE [LARGE SCALE GENOMIC DNA]</scope>
    <source>
        <strain evidence="3 5">XU54</strain>
    </source>
</reference>
<dbReference type="RefSeq" id="WP_069601250.1">
    <property type="nucleotide sequence ID" value="NZ_CP017150.1"/>
</dbReference>
<proteinExistence type="predicted"/>
<keyword evidence="1" id="KW-0812">Transmembrane</keyword>
<dbReference type="EMBL" id="CP017150">
    <property type="protein sequence ID" value="AOP52233.1"/>
    <property type="molecule type" value="Genomic_DNA"/>
</dbReference>
<dbReference type="Proteomes" id="UP000094793">
    <property type="component" value="Chromosome"/>
</dbReference>
<sequence length="71" mass="7715">MIEKLSDMGIKSQYAYTAGFVSIGASLVSWTTSRGKSGDSKAQADRWGIFIGHWAPTFFAIGIALQLTEEN</sequence>
<evidence type="ECO:0000313" key="5">
    <source>
        <dbReference type="Proteomes" id="UP000316406"/>
    </source>
</evidence>
<keyword evidence="1" id="KW-0472">Membrane</keyword>
<gene>
    <name evidence="2" type="ORF">BLSMQ_0519</name>
    <name evidence="3" type="ORF">FO013_21360</name>
</gene>
<reference evidence="4" key="2">
    <citation type="submission" date="2016-09" db="EMBL/GenBank/DDBJ databases">
        <title>Complete Genome Sequence of Brevibacterium linens SMQ-1335.</title>
        <authorList>
            <person name="de Melo A.G."/>
            <person name="Labrie S.J."/>
            <person name="Dumaresq J."/>
            <person name="Roberts R.J."/>
            <person name="Tremblay D.M."/>
            <person name="Moineau S."/>
        </authorList>
    </citation>
    <scope>NUCLEOTIDE SEQUENCE [LARGE SCALE GENOMIC DNA]</scope>
    <source>
        <strain evidence="4">SMQ-1335</strain>
    </source>
</reference>
<feature type="transmembrane region" description="Helical" evidence="1">
    <location>
        <begin position="14"/>
        <end position="35"/>
    </location>
</feature>
<dbReference type="AlphaFoldDB" id="A0A1D7VZR9"/>
<keyword evidence="5" id="KW-1185">Reference proteome</keyword>
<accession>A0A1D7VZR9</accession>
<feature type="transmembrane region" description="Helical" evidence="1">
    <location>
        <begin position="47"/>
        <end position="67"/>
    </location>
</feature>
<evidence type="ECO:0000313" key="4">
    <source>
        <dbReference type="Proteomes" id="UP000094793"/>
    </source>
</evidence>
<evidence type="ECO:0000313" key="3">
    <source>
        <dbReference type="EMBL" id="TSI11909.1"/>
    </source>
</evidence>